<dbReference type="AlphaFoldDB" id="A0A9D2D4G1"/>
<dbReference type="Pfam" id="PF18780">
    <property type="entry name" value="HNH_repeat"/>
    <property type="match status" value="2"/>
</dbReference>
<proteinExistence type="predicted"/>
<reference evidence="1" key="1">
    <citation type="journal article" date="2021" name="PeerJ">
        <title>Extensive microbial diversity within the chicken gut microbiome revealed by metagenomics and culture.</title>
        <authorList>
            <person name="Gilroy R."/>
            <person name="Ravi A."/>
            <person name="Getino M."/>
            <person name="Pursley I."/>
            <person name="Horton D.L."/>
            <person name="Alikhan N.F."/>
            <person name="Baker D."/>
            <person name="Gharbi K."/>
            <person name="Hall N."/>
            <person name="Watson M."/>
            <person name="Adriaenssens E.M."/>
            <person name="Foster-Nyarko E."/>
            <person name="Jarju S."/>
            <person name="Secka A."/>
            <person name="Antonio M."/>
            <person name="Oren A."/>
            <person name="Chaudhuri R.R."/>
            <person name="La Ragione R."/>
            <person name="Hildebrand F."/>
            <person name="Pallen M.J."/>
        </authorList>
    </citation>
    <scope>NUCLEOTIDE SEQUENCE</scope>
    <source>
        <strain evidence="1">CHK192-9172</strain>
    </source>
</reference>
<dbReference type="Proteomes" id="UP000824024">
    <property type="component" value="Unassembled WGS sequence"/>
</dbReference>
<organism evidence="1 2">
    <name type="scientific">Candidatus Eubacterium avistercoris</name>
    <dbReference type="NCBI Taxonomy" id="2838567"/>
    <lineage>
        <taxon>Bacteria</taxon>
        <taxon>Bacillati</taxon>
        <taxon>Bacillota</taxon>
        <taxon>Clostridia</taxon>
        <taxon>Eubacteriales</taxon>
        <taxon>Eubacteriaceae</taxon>
        <taxon>Eubacterium</taxon>
    </lineage>
</organism>
<evidence type="ECO:0000313" key="1">
    <source>
        <dbReference type="EMBL" id="HIZ08467.1"/>
    </source>
</evidence>
<reference evidence="1" key="2">
    <citation type="submission" date="2021-04" db="EMBL/GenBank/DDBJ databases">
        <authorList>
            <person name="Gilroy R."/>
        </authorList>
    </citation>
    <scope>NUCLEOTIDE SEQUENCE</scope>
    <source>
        <strain evidence="1">CHK192-9172</strain>
    </source>
</reference>
<evidence type="ECO:0000313" key="2">
    <source>
        <dbReference type="Proteomes" id="UP000824024"/>
    </source>
</evidence>
<dbReference type="EMBL" id="DXCH01000295">
    <property type="protein sequence ID" value="HIZ08467.1"/>
    <property type="molecule type" value="Genomic_DNA"/>
</dbReference>
<name>A0A9D2D4G1_9FIRM</name>
<dbReference type="InterPro" id="IPR041025">
    <property type="entry name" value="HNH_repeat"/>
</dbReference>
<gene>
    <name evidence="1" type="ORF">IAA08_11115</name>
</gene>
<accession>A0A9D2D4G1</accession>
<protein>
    <submittedName>
        <fullName evidence="1">Uncharacterized protein</fullName>
    </submittedName>
</protein>
<comment type="caution">
    <text evidence="1">The sequence shown here is derived from an EMBL/GenBank/DDBJ whole genome shotgun (WGS) entry which is preliminary data.</text>
</comment>
<sequence length="344" mass="40237">MKLTEKDAKKLKAAFFSAVMGTAGDRQKVRGDYYRRDSEYWMLFSLNSQMGKALYRVIADEELLEMLRCTAQKLGYSPSQSEVLWIFREYVKKRFEKWPYALQKAGLGKSAGKGGKTIQKSETENRQKQKLLGQLKNKAEKNGYLPHPNQCPQLREELKKYFYTWGDALAAAGIDNSRSAGDFKYKVMESDGAYSQMLEEVKKQAVEYGRAPMHFEVDKEMRRKLLKKYGSWGNVLYQVGLESAVCIRPFADYYLDYRSRTNKKKHSHNLSNYYYTVFNLTDEHKKDLEILKEQIQKTGKIPGKKEVPDQMRKRLIAVCGSWQNVLWQITRNNDWEIRNEKTTR</sequence>